<feature type="active site" description="Proton acceptor; via imino nitrogen" evidence="3">
    <location>
        <position position="2"/>
    </location>
</feature>
<dbReference type="Proteomes" id="UP000035763">
    <property type="component" value="Unassembled WGS sequence"/>
</dbReference>
<keyword evidence="2 4" id="KW-0413">Isomerase</keyword>
<comment type="similarity">
    <text evidence="1 4">Belongs to the 4-oxalocrotonate tautomerase family.</text>
</comment>
<dbReference type="EMBL" id="CAJA01000335">
    <property type="protein sequence ID" value="CCH74207.1"/>
    <property type="molecule type" value="Genomic_DNA"/>
</dbReference>
<dbReference type="OrthoDB" id="4965437at2"/>
<organism evidence="6 7">
    <name type="scientific">Nostocoides australiense Ben110</name>
    <dbReference type="NCBI Taxonomy" id="1193182"/>
    <lineage>
        <taxon>Bacteria</taxon>
        <taxon>Bacillati</taxon>
        <taxon>Actinomycetota</taxon>
        <taxon>Actinomycetes</taxon>
        <taxon>Micrococcales</taxon>
        <taxon>Intrasporangiaceae</taxon>
        <taxon>Nostocoides</taxon>
    </lineage>
</organism>
<dbReference type="AlphaFoldDB" id="W6JYJ6"/>
<evidence type="ECO:0000313" key="6">
    <source>
        <dbReference type="EMBL" id="CCH74207.1"/>
    </source>
</evidence>
<dbReference type="InterPro" id="IPR018191">
    <property type="entry name" value="4-OT"/>
</dbReference>
<dbReference type="PANTHER" id="PTHR35530:SF1">
    <property type="entry name" value="2-HYDROXYMUCONATE TAUTOMERASE"/>
    <property type="match status" value="1"/>
</dbReference>
<dbReference type="Pfam" id="PF01361">
    <property type="entry name" value="Tautomerase"/>
    <property type="match status" value="1"/>
</dbReference>
<sequence>MPFIDVTLAEGRSPEQLRTLITKLTDAAVEAVGAPRESIRVVLREVPPTHWAAGDVTIAERRAARP</sequence>
<dbReference type="EC" id="5.3.2.-" evidence="4"/>
<dbReference type="STRING" id="1193182.BN11_400010"/>
<accession>W6JYJ6</accession>
<dbReference type="Gene3D" id="3.30.429.10">
    <property type="entry name" value="Macrophage Migration Inhibitory Factor"/>
    <property type="match status" value="1"/>
</dbReference>
<evidence type="ECO:0000259" key="5">
    <source>
        <dbReference type="Pfam" id="PF01361"/>
    </source>
</evidence>
<comment type="caution">
    <text evidence="6">The sequence shown here is derived from an EMBL/GenBank/DDBJ whole genome shotgun (WGS) entry which is preliminary data.</text>
</comment>
<keyword evidence="7" id="KW-1185">Reference proteome</keyword>
<dbReference type="RefSeq" id="WP_048694827.1">
    <property type="nucleotide sequence ID" value="NZ_HG764815.1"/>
</dbReference>
<gene>
    <name evidence="6" type="ORF">BN11_400010</name>
</gene>
<reference evidence="6 7" key="1">
    <citation type="journal article" date="2013" name="ISME J.">
        <title>A metabolic model for members of the genus Tetrasphaera involved in enhanced biological phosphorus removal.</title>
        <authorList>
            <person name="Kristiansen R."/>
            <person name="Nguyen H.T.T."/>
            <person name="Saunders A.M."/>
            <person name="Nielsen J.L."/>
            <person name="Wimmer R."/>
            <person name="Le V.Q."/>
            <person name="McIlroy S.J."/>
            <person name="Petrovski S."/>
            <person name="Seviour R.J."/>
            <person name="Calteau A."/>
            <person name="Nielsen K.L."/>
            <person name="Nielsen P.H."/>
        </authorList>
    </citation>
    <scope>NUCLEOTIDE SEQUENCE [LARGE SCALE GENOMIC DNA]</scope>
    <source>
        <strain evidence="6 7">Ben110</strain>
    </source>
</reference>
<proteinExistence type="inferred from homology"/>
<dbReference type="InterPro" id="IPR014347">
    <property type="entry name" value="Tautomerase/MIF_sf"/>
</dbReference>
<dbReference type="NCBIfam" id="NF002571">
    <property type="entry name" value="PRK02220.1"/>
    <property type="match status" value="1"/>
</dbReference>
<dbReference type="GO" id="GO:0016853">
    <property type="term" value="F:isomerase activity"/>
    <property type="evidence" value="ECO:0007669"/>
    <property type="project" value="UniProtKB-UniRule"/>
</dbReference>
<evidence type="ECO:0000313" key="7">
    <source>
        <dbReference type="Proteomes" id="UP000035763"/>
    </source>
</evidence>
<dbReference type="InterPro" id="IPR004370">
    <property type="entry name" value="4-OT-like_dom"/>
</dbReference>
<protein>
    <recommendedName>
        <fullName evidence="4">Tautomerase</fullName>
        <ecNumber evidence="4">5.3.2.-</ecNumber>
    </recommendedName>
</protein>
<evidence type="ECO:0000256" key="2">
    <source>
        <dbReference type="ARBA" id="ARBA00023235"/>
    </source>
</evidence>
<name>W6JYJ6_9MICO</name>
<dbReference type="PANTHER" id="PTHR35530">
    <property type="entry name" value="TAUTOMERASE-RELATED"/>
    <property type="match status" value="1"/>
</dbReference>
<feature type="domain" description="4-oxalocrotonate tautomerase-like" evidence="5">
    <location>
        <begin position="2"/>
        <end position="60"/>
    </location>
</feature>
<evidence type="ECO:0000256" key="3">
    <source>
        <dbReference type="PIRSR" id="PIRSR618191-1"/>
    </source>
</evidence>
<evidence type="ECO:0000256" key="4">
    <source>
        <dbReference type="RuleBase" id="RU362032"/>
    </source>
</evidence>
<evidence type="ECO:0000256" key="1">
    <source>
        <dbReference type="ARBA" id="ARBA00006723"/>
    </source>
</evidence>
<dbReference type="SUPFAM" id="SSF55331">
    <property type="entry name" value="Tautomerase/MIF"/>
    <property type="match status" value="1"/>
</dbReference>
<dbReference type="NCBIfam" id="TIGR00013">
    <property type="entry name" value="taut"/>
    <property type="match status" value="1"/>
</dbReference>